<evidence type="ECO:0000256" key="1">
    <source>
        <dbReference type="ARBA" id="ARBA00023002"/>
    </source>
</evidence>
<gene>
    <name evidence="3" type="ORF">RGQ15_15775</name>
</gene>
<dbReference type="Gene3D" id="3.30.9.10">
    <property type="entry name" value="D-Amino Acid Oxidase, subunit A, domain 2"/>
    <property type="match status" value="1"/>
</dbReference>
<proteinExistence type="predicted"/>
<organism evidence="3 4">
    <name type="scientific">Paracoccus aurantius</name>
    <dbReference type="NCBI Taxonomy" id="3073814"/>
    <lineage>
        <taxon>Bacteria</taxon>
        <taxon>Pseudomonadati</taxon>
        <taxon>Pseudomonadota</taxon>
        <taxon>Alphaproteobacteria</taxon>
        <taxon>Rhodobacterales</taxon>
        <taxon>Paracoccaceae</taxon>
        <taxon>Paracoccus</taxon>
    </lineage>
</organism>
<dbReference type="EC" id="1.-.-.-" evidence="3"/>
<dbReference type="Pfam" id="PF01266">
    <property type="entry name" value="DAO"/>
    <property type="match status" value="1"/>
</dbReference>
<dbReference type="InterPro" id="IPR036188">
    <property type="entry name" value="FAD/NAD-bd_sf"/>
</dbReference>
<accession>A0ABU2HWT4</accession>
<keyword evidence="4" id="KW-1185">Reference proteome</keyword>
<reference evidence="4" key="1">
    <citation type="submission" date="2023-07" db="EMBL/GenBank/DDBJ databases">
        <title>Paracoccus sp. MBLB3053 whole genome sequence.</title>
        <authorList>
            <person name="Hwang C.Y."/>
            <person name="Cho E.-S."/>
            <person name="Seo M.-J."/>
        </authorList>
    </citation>
    <scope>NUCLEOTIDE SEQUENCE [LARGE SCALE GENOMIC DNA]</scope>
    <source>
        <strain evidence="4">MBLB3053</strain>
    </source>
</reference>
<dbReference type="SUPFAM" id="SSF51905">
    <property type="entry name" value="FAD/NAD(P)-binding domain"/>
    <property type="match status" value="1"/>
</dbReference>
<protein>
    <submittedName>
        <fullName evidence="3">FAD-dependent oxidoreductase</fullName>
        <ecNumber evidence="3">1.-.-.-</ecNumber>
    </submittedName>
</protein>
<dbReference type="InterPro" id="IPR006076">
    <property type="entry name" value="FAD-dep_OxRdtase"/>
</dbReference>
<feature type="domain" description="FAD dependent oxidoreductase" evidence="2">
    <location>
        <begin position="38"/>
        <end position="395"/>
    </location>
</feature>
<dbReference type="Proteomes" id="UP001269144">
    <property type="component" value="Unassembled WGS sequence"/>
</dbReference>
<dbReference type="EMBL" id="JAVQLW010000002">
    <property type="protein sequence ID" value="MDS9469025.1"/>
    <property type="molecule type" value="Genomic_DNA"/>
</dbReference>
<evidence type="ECO:0000313" key="3">
    <source>
        <dbReference type="EMBL" id="MDS9469025.1"/>
    </source>
</evidence>
<dbReference type="Gene3D" id="3.50.50.60">
    <property type="entry name" value="FAD/NAD(P)-binding domain"/>
    <property type="match status" value="1"/>
</dbReference>
<comment type="caution">
    <text evidence="3">The sequence shown here is derived from an EMBL/GenBank/DDBJ whole genome shotgun (WGS) entry which is preliminary data.</text>
</comment>
<evidence type="ECO:0000313" key="4">
    <source>
        <dbReference type="Proteomes" id="UP001269144"/>
    </source>
</evidence>
<sequence>MQTRSDKALADTTFFPFWLDRPDAPAASAPLVGATTADLVVVGGGFTGLWAAIQAKEADPSRDVVLIEADRIAHGASGRPGGIVSTSVMHGLGNAQRIFPKDLNALEALGHDNMAGFQDTIERHAIDADLEWTGEMTVAVSKDALPAVREEYDLHREHGHDVEMLDAAQTREQLNSPLFEGALWSRKASGIVHPARLAWGLRRAAIALGVRVHELTPMSSIDDQGMTLLIRTGNGEIRAPRVMLCTNAFAAGHRRIRTRVAMVRDRILTTEPLNAEQKAAIGWANRQGVYDTRTQLNYMRLTPDDRILFGGRLGYFAHSPRDPAEDLTPAPYGRLAEAFFQTFPQLEGIGFSHAWSGPIALTTRMAVHFQTYYGGKAVYAGGYSGFGVSASRFGARVGLAKLMGQDLPETRMEFAATEPNWIPPEPFRAIGAKITMAALDGADAKGGWRRPWLSMVGKLGFPLS</sequence>
<dbReference type="GO" id="GO:0016491">
    <property type="term" value="F:oxidoreductase activity"/>
    <property type="evidence" value="ECO:0007669"/>
    <property type="project" value="UniProtKB-KW"/>
</dbReference>
<dbReference type="PANTHER" id="PTHR13847:SF281">
    <property type="entry name" value="FAD DEPENDENT OXIDOREDUCTASE DOMAIN-CONTAINING PROTEIN"/>
    <property type="match status" value="1"/>
</dbReference>
<evidence type="ECO:0000259" key="2">
    <source>
        <dbReference type="Pfam" id="PF01266"/>
    </source>
</evidence>
<keyword evidence="1 3" id="KW-0560">Oxidoreductase</keyword>
<dbReference type="RefSeq" id="WP_311161525.1">
    <property type="nucleotide sequence ID" value="NZ_JAVQLW010000002.1"/>
</dbReference>
<name>A0ABU2HWT4_9RHOB</name>
<dbReference type="PANTHER" id="PTHR13847">
    <property type="entry name" value="SARCOSINE DEHYDROGENASE-RELATED"/>
    <property type="match status" value="1"/>
</dbReference>